<feature type="domain" description="Arabidopsis retrotransposon Orf1 C-terminal" evidence="2">
    <location>
        <begin position="39"/>
        <end position="197"/>
    </location>
</feature>
<feature type="region of interest" description="Disordered" evidence="1">
    <location>
        <begin position="1"/>
        <end position="21"/>
    </location>
</feature>
<sequence>MSPRPSRSCRQGDAPEPSYTVQADNTTVDLGSRAALDCYQQLLDREIMPQDWAPSRTPMRELHIYDGVHTLFANIGWERLLSPDFATCPVLTREFFATLSEINHEGNLDFCIFSTPHTIHVDQLCTIFHTPITSLFQPTPVFYVHEFCYSITGLPSYDSASSVQTSIVHHDLKIALKIICNIIYSQLETTKADKVELFPLWYMITGSYRPHFGDIIIRRFHRVIALRTGGAIRYGGLIFVISRSLTPQFPPGVHLLYK</sequence>
<evidence type="ECO:0000259" key="2">
    <source>
        <dbReference type="Pfam" id="PF03078"/>
    </source>
</evidence>
<reference evidence="3" key="1">
    <citation type="submission" date="2023-04" db="EMBL/GenBank/DDBJ databases">
        <authorList>
            <person name="Vijverberg K."/>
            <person name="Xiong W."/>
            <person name="Schranz E."/>
        </authorList>
    </citation>
    <scope>NUCLEOTIDE SEQUENCE</scope>
</reference>
<evidence type="ECO:0000256" key="1">
    <source>
        <dbReference type="SAM" id="MobiDB-lite"/>
    </source>
</evidence>
<dbReference type="AlphaFoldDB" id="A0AA35Y7X6"/>
<protein>
    <recommendedName>
        <fullName evidence="2">Arabidopsis retrotransposon Orf1 C-terminal domain-containing protein</fullName>
    </recommendedName>
</protein>
<dbReference type="Proteomes" id="UP001177003">
    <property type="component" value="Chromosome 1"/>
</dbReference>
<accession>A0AA35Y7X6</accession>
<dbReference type="InterPro" id="IPR004312">
    <property type="entry name" value="ATHILA_Orf1_C"/>
</dbReference>
<dbReference type="EMBL" id="OX465077">
    <property type="protein sequence ID" value="CAI9268470.1"/>
    <property type="molecule type" value="Genomic_DNA"/>
</dbReference>
<organism evidence="3 4">
    <name type="scientific">Lactuca saligna</name>
    <name type="common">Willowleaf lettuce</name>
    <dbReference type="NCBI Taxonomy" id="75948"/>
    <lineage>
        <taxon>Eukaryota</taxon>
        <taxon>Viridiplantae</taxon>
        <taxon>Streptophyta</taxon>
        <taxon>Embryophyta</taxon>
        <taxon>Tracheophyta</taxon>
        <taxon>Spermatophyta</taxon>
        <taxon>Magnoliopsida</taxon>
        <taxon>eudicotyledons</taxon>
        <taxon>Gunneridae</taxon>
        <taxon>Pentapetalae</taxon>
        <taxon>asterids</taxon>
        <taxon>campanulids</taxon>
        <taxon>Asterales</taxon>
        <taxon>Asteraceae</taxon>
        <taxon>Cichorioideae</taxon>
        <taxon>Cichorieae</taxon>
        <taxon>Lactucinae</taxon>
        <taxon>Lactuca</taxon>
    </lineage>
</organism>
<keyword evidence="4" id="KW-1185">Reference proteome</keyword>
<gene>
    <name evidence="3" type="ORF">LSALG_LOCUS8895</name>
</gene>
<name>A0AA35Y7X6_LACSI</name>
<proteinExistence type="predicted"/>
<evidence type="ECO:0000313" key="3">
    <source>
        <dbReference type="EMBL" id="CAI9268470.1"/>
    </source>
</evidence>
<dbReference type="Pfam" id="PF03078">
    <property type="entry name" value="ATHILA"/>
    <property type="match status" value="1"/>
</dbReference>
<evidence type="ECO:0000313" key="4">
    <source>
        <dbReference type="Proteomes" id="UP001177003"/>
    </source>
</evidence>